<keyword evidence="3" id="KW-0732">Signal</keyword>
<reference evidence="4 5" key="1">
    <citation type="submission" date="2016-11" db="EMBL/GenBank/DDBJ databases">
        <authorList>
            <person name="Jaros S."/>
            <person name="Januszkiewicz K."/>
            <person name="Wedrychowicz H."/>
        </authorList>
    </citation>
    <scope>NUCLEOTIDE SEQUENCE [LARGE SCALE GENOMIC DNA]</scope>
    <source>
        <strain evidence="4 5">YL228</strain>
    </source>
</reference>
<gene>
    <name evidence="4" type="ORF">SAMN02910280_2719</name>
</gene>
<evidence type="ECO:0000256" key="2">
    <source>
        <dbReference type="PIRSR" id="PIRSR605754-1"/>
    </source>
</evidence>
<evidence type="ECO:0000256" key="3">
    <source>
        <dbReference type="SAM" id="SignalP"/>
    </source>
</evidence>
<name>A0A1K1PE35_RUMFL</name>
<feature type="signal peptide" evidence="3">
    <location>
        <begin position="1"/>
        <end position="19"/>
    </location>
</feature>
<feature type="chain" id="PRO_5038399079" evidence="3">
    <location>
        <begin position="20"/>
        <end position="209"/>
    </location>
</feature>
<dbReference type="InterPro" id="IPR005754">
    <property type="entry name" value="Sortase"/>
</dbReference>
<evidence type="ECO:0000256" key="1">
    <source>
        <dbReference type="ARBA" id="ARBA00022801"/>
    </source>
</evidence>
<protein>
    <submittedName>
        <fullName evidence="4">Sortase A</fullName>
    </submittedName>
</protein>
<dbReference type="Pfam" id="PF04203">
    <property type="entry name" value="Sortase"/>
    <property type="match status" value="1"/>
</dbReference>
<dbReference type="Proteomes" id="UP000183461">
    <property type="component" value="Unassembled WGS sequence"/>
</dbReference>
<feature type="active site" description="Acyl-thioester intermediate" evidence="2">
    <location>
        <position position="193"/>
    </location>
</feature>
<dbReference type="InterPro" id="IPR023365">
    <property type="entry name" value="Sortase_dom-sf"/>
</dbReference>
<dbReference type="Gene3D" id="2.40.260.10">
    <property type="entry name" value="Sortase"/>
    <property type="match status" value="1"/>
</dbReference>
<feature type="active site" description="Proton donor/acceptor" evidence="2">
    <location>
        <position position="132"/>
    </location>
</feature>
<accession>A0A1K1PE35</accession>
<dbReference type="EMBL" id="FPIP01000008">
    <property type="protein sequence ID" value="SFW46074.1"/>
    <property type="molecule type" value="Genomic_DNA"/>
</dbReference>
<proteinExistence type="predicted"/>
<dbReference type="SUPFAM" id="SSF63817">
    <property type="entry name" value="Sortase"/>
    <property type="match status" value="1"/>
</dbReference>
<sequence length="209" mass="22829">MRSKCRKLCFVSGAALIFAAMCLCIFNITESRTAAKRSQASLSELKNAIVSTAKPTAAENTEDDLFAQYEEPAKTEMPTVSIDNTGYCGYLTIAELGLELPVINDFSYKALDIAPCRYSGSTDSSDLIIAAHNYSSHFGKLGSLSDGAEIVFTDCGGRAFHYSIISIEEIHGSNADEMLSKENSPWDMTLFTCTLSGRNRITVRAKLKY</sequence>
<dbReference type="RefSeq" id="WP_072300920.1">
    <property type="nucleotide sequence ID" value="NZ_FPIP01000008.1"/>
</dbReference>
<evidence type="ECO:0000313" key="4">
    <source>
        <dbReference type="EMBL" id="SFW46074.1"/>
    </source>
</evidence>
<dbReference type="GO" id="GO:0016787">
    <property type="term" value="F:hydrolase activity"/>
    <property type="evidence" value="ECO:0007669"/>
    <property type="project" value="UniProtKB-KW"/>
</dbReference>
<organism evidence="4 5">
    <name type="scientific">Ruminococcus flavefaciens</name>
    <dbReference type="NCBI Taxonomy" id="1265"/>
    <lineage>
        <taxon>Bacteria</taxon>
        <taxon>Bacillati</taxon>
        <taxon>Bacillota</taxon>
        <taxon>Clostridia</taxon>
        <taxon>Eubacteriales</taxon>
        <taxon>Oscillospiraceae</taxon>
        <taxon>Ruminococcus</taxon>
    </lineage>
</organism>
<evidence type="ECO:0000313" key="5">
    <source>
        <dbReference type="Proteomes" id="UP000183461"/>
    </source>
</evidence>
<dbReference type="CDD" id="cd00004">
    <property type="entry name" value="Sortase"/>
    <property type="match status" value="1"/>
</dbReference>
<dbReference type="AlphaFoldDB" id="A0A1K1PE35"/>
<keyword evidence="1" id="KW-0378">Hydrolase</keyword>